<keyword evidence="2" id="KW-1185">Reference proteome</keyword>
<dbReference type="AlphaFoldDB" id="A0A7J6WGE3"/>
<dbReference type="OrthoDB" id="1303235at2759"/>
<evidence type="ECO:0000313" key="2">
    <source>
        <dbReference type="Proteomes" id="UP000554482"/>
    </source>
</evidence>
<accession>A0A7J6WGE3</accession>
<feature type="non-terminal residue" evidence="1">
    <location>
        <position position="65"/>
    </location>
</feature>
<evidence type="ECO:0000313" key="1">
    <source>
        <dbReference type="EMBL" id="KAF5195162.1"/>
    </source>
</evidence>
<protein>
    <submittedName>
        <fullName evidence="1">Uncharacterized protein</fullName>
    </submittedName>
</protein>
<gene>
    <name evidence="1" type="ORF">FRX31_015251</name>
</gene>
<name>A0A7J6WGE3_THATH</name>
<dbReference type="EMBL" id="JABWDY010017732">
    <property type="protein sequence ID" value="KAF5195162.1"/>
    <property type="molecule type" value="Genomic_DNA"/>
</dbReference>
<comment type="caution">
    <text evidence="1">The sequence shown here is derived from an EMBL/GenBank/DDBJ whole genome shotgun (WGS) entry which is preliminary data.</text>
</comment>
<dbReference type="Proteomes" id="UP000554482">
    <property type="component" value="Unassembled WGS sequence"/>
</dbReference>
<reference evidence="1 2" key="1">
    <citation type="submission" date="2020-06" db="EMBL/GenBank/DDBJ databases">
        <title>Transcriptomic and genomic resources for Thalictrum thalictroides and T. hernandezii: Facilitating candidate gene discovery in an emerging model plant lineage.</title>
        <authorList>
            <person name="Arias T."/>
            <person name="Riano-Pachon D.M."/>
            <person name="Di Stilio V.S."/>
        </authorList>
    </citation>
    <scope>NUCLEOTIDE SEQUENCE [LARGE SCALE GENOMIC DNA]</scope>
    <source>
        <strain evidence="2">cv. WT478/WT964</strain>
        <tissue evidence="1">Leaves</tissue>
    </source>
</reference>
<organism evidence="1 2">
    <name type="scientific">Thalictrum thalictroides</name>
    <name type="common">Rue-anemone</name>
    <name type="synonym">Anemone thalictroides</name>
    <dbReference type="NCBI Taxonomy" id="46969"/>
    <lineage>
        <taxon>Eukaryota</taxon>
        <taxon>Viridiplantae</taxon>
        <taxon>Streptophyta</taxon>
        <taxon>Embryophyta</taxon>
        <taxon>Tracheophyta</taxon>
        <taxon>Spermatophyta</taxon>
        <taxon>Magnoliopsida</taxon>
        <taxon>Ranunculales</taxon>
        <taxon>Ranunculaceae</taxon>
        <taxon>Thalictroideae</taxon>
        <taxon>Thalictrum</taxon>
    </lineage>
</organism>
<proteinExistence type="predicted"/>
<sequence>MHKQKSRDLTVTLGDNSTAYFFGLMKERRARYKISCLLDSSGATITDMEVIGATCVEYYKNLYSP</sequence>